<dbReference type="InterPro" id="IPR036250">
    <property type="entry name" value="AcylCo_DH-like_C"/>
</dbReference>
<evidence type="ECO:0000256" key="2">
    <source>
        <dbReference type="ARBA" id="ARBA00009347"/>
    </source>
</evidence>
<dbReference type="Pfam" id="PF00441">
    <property type="entry name" value="Acyl-CoA_dh_1"/>
    <property type="match status" value="1"/>
</dbReference>
<evidence type="ECO:0000259" key="6">
    <source>
        <dbReference type="Pfam" id="PF00441"/>
    </source>
</evidence>
<dbReference type="SUPFAM" id="SSF47203">
    <property type="entry name" value="Acyl-CoA dehydrogenase C-terminal domain-like"/>
    <property type="match status" value="1"/>
</dbReference>
<dbReference type="Proteomes" id="UP000662986">
    <property type="component" value="Chromosome"/>
</dbReference>
<reference evidence="7 8" key="2">
    <citation type="journal article" date="2022" name="Arch. Microbiol.">
        <title>Rhodococcus pseudokoreensis sp. nov. isolated from the rhizosphere of young M26 apple rootstocks.</title>
        <authorList>
            <person name="Kampfer P."/>
            <person name="Glaeser S.P."/>
            <person name="Blom J."/>
            <person name="Wolf J."/>
            <person name="Benning S."/>
            <person name="Schloter M."/>
            <person name="Neumann-Schaal M."/>
        </authorList>
    </citation>
    <scope>NUCLEOTIDE SEQUENCE [LARGE SCALE GENOMIC DNA]</scope>
    <source>
        <strain evidence="7 8">R79</strain>
    </source>
</reference>
<sequence>MKFSLSDDQIEFGKVAGQAFAKRSGLEYARGALDDSDLPFPTGEPWASLGVMELLADESRGGGGTVLDLVVVAEQSGKHLTPARLVSFAGRAVTLLEALGSPEAVTLLEAGLNGGRTVAVADSTRDSADRLRLDPSGAVHGRTAPVLDGVAATDLIVLAETDTGPVVVAVEVTSSSPAVRRVDPKPLDATRGLAVFEFRGAAAHVLSAGASVVPAWDRAKNVALVLLAAEDLGAATQANELARAYALTRQSFNRQIGSFQAVKHALVEAYVGEEQLRSLVWLAAWSADAQPESLRLYAASAAAYAADVLNRSAQTLIHTHGGVGFTWEHDAHLYWRRAQVDKELLGSAGSHRRTVASLNLDLELTP</sequence>
<evidence type="ECO:0000256" key="5">
    <source>
        <dbReference type="ARBA" id="ARBA00023002"/>
    </source>
</evidence>
<dbReference type="InterPro" id="IPR009100">
    <property type="entry name" value="AcylCoA_DH/oxidase_NM_dom_sf"/>
</dbReference>
<dbReference type="PANTHER" id="PTHR43884">
    <property type="entry name" value="ACYL-COA DEHYDROGENASE"/>
    <property type="match status" value="1"/>
</dbReference>
<evidence type="ECO:0000256" key="3">
    <source>
        <dbReference type="ARBA" id="ARBA00022630"/>
    </source>
</evidence>
<name>A0A974ZUH0_9NOCA</name>
<dbReference type="SUPFAM" id="SSF56645">
    <property type="entry name" value="Acyl-CoA dehydrogenase NM domain-like"/>
    <property type="match status" value="1"/>
</dbReference>
<organism evidence="7 8">
    <name type="scientific">Rhodococcus pseudokoreensis</name>
    <dbReference type="NCBI Taxonomy" id="2811421"/>
    <lineage>
        <taxon>Bacteria</taxon>
        <taxon>Bacillati</taxon>
        <taxon>Actinomycetota</taxon>
        <taxon>Actinomycetes</taxon>
        <taxon>Mycobacteriales</taxon>
        <taxon>Nocardiaceae</taxon>
        <taxon>Rhodococcus</taxon>
    </lineage>
</organism>
<comment type="similarity">
    <text evidence="2">Belongs to the acyl-CoA dehydrogenase family.</text>
</comment>
<dbReference type="InterPro" id="IPR037069">
    <property type="entry name" value="AcylCoA_DH/ox_N_sf"/>
</dbReference>
<dbReference type="InterPro" id="IPR009075">
    <property type="entry name" value="AcylCo_DH/oxidase_C"/>
</dbReference>
<accession>A0A974ZUH0</accession>
<dbReference type="RefSeq" id="WP_206007196.1">
    <property type="nucleotide sequence ID" value="NZ_CP070619.1"/>
</dbReference>
<proteinExistence type="inferred from homology"/>
<evidence type="ECO:0000313" key="8">
    <source>
        <dbReference type="Proteomes" id="UP000662986"/>
    </source>
</evidence>
<evidence type="ECO:0000313" key="7">
    <source>
        <dbReference type="EMBL" id="QSE90774.1"/>
    </source>
</evidence>
<feature type="domain" description="Acyl-CoA dehydrogenase/oxidase C-terminal" evidence="6">
    <location>
        <begin position="226"/>
        <end position="356"/>
    </location>
</feature>
<keyword evidence="8" id="KW-1185">Reference proteome</keyword>
<keyword evidence="5" id="KW-0560">Oxidoreductase</keyword>
<reference evidence="7 8" key="1">
    <citation type="journal article" date="2021" name="Microbiol. Resour. Announc.">
        <title>Complete Genome Sequences of Two Rhodococcus sp. Strains with Large and Linear Chromosomes, Isolated from Apple Rhizosphere.</title>
        <authorList>
            <person name="Benning S."/>
            <person name="Brugnone N."/>
            <person name="Siani R."/>
            <person name="Kublik S."/>
            <person name="Schloter M."/>
            <person name="Rad V."/>
        </authorList>
    </citation>
    <scope>NUCLEOTIDE SEQUENCE [LARGE SCALE GENOMIC DNA]</scope>
    <source>
        <strain evidence="7 8">R79</strain>
    </source>
</reference>
<keyword evidence="4" id="KW-0274">FAD</keyword>
<evidence type="ECO:0000256" key="1">
    <source>
        <dbReference type="ARBA" id="ARBA00001974"/>
    </source>
</evidence>
<comment type="cofactor">
    <cofactor evidence="1">
        <name>FAD</name>
        <dbReference type="ChEBI" id="CHEBI:57692"/>
    </cofactor>
</comment>
<dbReference type="Gene3D" id="1.20.140.10">
    <property type="entry name" value="Butyryl-CoA Dehydrogenase, subunit A, domain 3"/>
    <property type="match status" value="1"/>
</dbReference>
<evidence type="ECO:0000256" key="4">
    <source>
        <dbReference type="ARBA" id="ARBA00022827"/>
    </source>
</evidence>
<keyword evidence="3" id="KW-0285">Flavoprotein</keyword>
<dbReference type="PANTHER" id="PTHR43884:SF20">
    <property type="entry name" value="ACYL-COA DEHYDROGENASE FADE28"/>
    <property type="match status" value="1"/>
</dbReference>
<dbReference type="Gene3D" id="1.10.540.10">
    <property type="entry name" value="Acyl-CoA dehydrogenase/oxidase, N-terminal domain"/>
    <property type="match status" value="1"/>
</dbReference>
<dbReference type="EMBL" id="CP070619">
    <property type="protein sequence ID" value="QSE90774.1"/>
    <property type="molecule type" value="Genomic_DNA"/>
</dbReference>
<protein>
    <recommendedName>
        <fullName evidence="6">Acyl-CoA dehydrogenase/oxidase C-terminal domain-containing protein</fullName>
    </recommendedName>
</protein>
<gene>
    <name evidence="7" type="ORF">JWS13_20160</name>
</gene>